<evidence type="ECO:0000313" key="1">
    <source>
        <dbReference type="EMBL" id="PZX20119.1"/>
    </source>
</evidence>
<gene>
    <name evidence="1" type="ORF">LX69_00572</name>
</gene>
<dbReference type="AlphaFoldDB" id="A0A2W7QE05"/>
<protein>
    <submittedName>
        <fullName evidence="1">Uncharacterized protein</fullName>
    </submittedName>
</protein>
<dbReference type="RefSeq" id="WP_111444294.1">
    <property type="nucleotide sequence ID" value="NZ_QKZK01000003.1"/>
</dbReference>
<reference evidence="1 2" key="1">
    <citation type="submission" date="2018-06" db="EMBL/GenBank/DDBJ databases">
        <title>Genomic Encyclopedia of Archaeal and Bacterial Type Strains, Phase II (KMG-II): from individual species to whole genera.</title>
        <authorList>
            <person name="Goeker M."/>
        </authorList>
    </citation>
    <scope>NUCLEOTIDE SEQUENCE [LARGE SCALE GENOMIC DNA]</scope>
    <source>
        <strain evidence="1 2">DSM 6779</strain>
    </source>
</reference>
<proteinExistence type="predicted"/>
<dbReference type="Proteomes" id="UP000249239">
    <property type="component" value="Unassembled WGS sequence"/>
</dbReference>
<accession>A0A2W7QE05</accession>
<dbReference type="EMBL" id="QKZK01000003">
    <property type="protein sequence ID" value="PZX20119.1"/>
    <property type="molecule type" value="Genomic_DNA"/>
</dbReference>
<evidence type="ECO:0000313" key="2">
    <source>
        <dbReference type="Proteomes" id="UP000249239"/>
    </source>
</evidence>
<name>A0A2W7QE05_9BACT</name>
<keyword evidence="2" id="KW-1185">Reference proteome</keyword>
<organism evidence="1 2">
    <name type="scientific">Breznakibacter xylanolyticus</name>
    <dbReference type="NCBI Taxonomy" id="990"/>
    <lineage>
        <taxon>Bacteria</taxon>
        <taxon>Pseudomonadati</taxon>
        <taxon>Bacteroidota</taxon>
        <taxon>Bacteroidia</taxon>
        <taxon>Marinilabiliales</taxon>
        <taxon>Marinilabiliaceae</taxon>
        <taxon>Breznakibacter</taxon>
    </lineage>
</organism>
<sequence length="104" mass="12050">MDNFMNEISGMATESIIMSDFHKIVDTKKVNGMLSRTAMIESVGLLCLQRCIEIRQKQSAFFSEERVDYEISLVCKTIQKQFPFPNEIIGEWILPKVKEGLKRF</sequence>
<comment type="caution">
    <text evidence="1">The sequence shown here is derived from an EMBL/GenBank/DDBJ whole genome shotgun (WGS) entry which is preliminary data.</text>
</comment>